<dbReference type="RefSeq" id="WP_194513446.1">
    <property type="nucleotide sequence ID" value="NZ_JADIXP010000007.1"/>
</dbReference>
<comment type="caution">
    <text evidence="1">The sequence shown here is derived from an EMBL/GenBank/DDBJ whole genome shotgun (WGS) entry which is preliminary data.</text>
</comment>
<evidence type="ECO:0000313" key="1">
    <source>
        <dbReference type="EMBL" id="MBF4178907.1"/>
    </source>
</evidence>
<organism evidence="1 2">
    <name type="scientific">Lelliottia nimipressuralis</name>
    <dbReference type="NCBI Taxonomy" id="69220"/>
    <lineage>
        <taxon>Bacteria</taxon>
        <taxon>Pseudomonadati</taxon>
        <taxon>Pseudomonadota</taxon>
        <taxon>Gammaproteobacteria</taxon>
        <taxon>Enterobacterales</taxon>
        <taxon>Enterobacteriaceae</taxon>
        <taxon>Lelliottia</taxon>
    </lineage>
</organism>
<name>A0ABD4KAE1_9ENTR</name>
<evidence type="ECO:0000313" key="2">
    <source>
        <dbReference type="Proteomes" id="UP000628560"/>
    </source>
</evidence>
<dbReference type="InterPro" id="IPR013783">
    <property type="entry name" value="Ig-like_fold"/>
</dbReference>
<dbReference type="Proteomes" id="UP000628560">
    <property type="component" value="Unassembled WGS sequence"/>
</dbReference>
<dbReference type="SUPFAM" id="SSF49313">
    <property type="entry name" value="Cadherin-like"/>
    <property type="match status" value="1"/>
</dbReference>
<gene>
    <name evidence="1" type="ORF">ISP11_13640</name>
</gene>
<protein>
    <submittedName>
        <fullName evidence="1">Ig domain-containing protein</fullName>
    </submittedName>
</protein>
<sequence length="116" mass="11611">MPQVGVVYSETVSTTLVAPDDGTYTKTWAALTGAGSAGLTIDQTGKITGTPTAAGVVTVALTVTDSYGNSKSGNSAATISTAAAPTLEAVPGVMATHYQAVKPPSEPKEAKKKAKK</sequence>
<dbReference type="EMBL" id="JADIXP010000007">
    <property type="protein sequence ID" value="MBF4178907.1"/>
    <property type="molecule type" value="Genomic_DNA"/>
</dbReference>
<proteinExistence type="predicted"/>
<dbReference type="InterPro" id="IPR015919">
    <property type="entry name" value="Cadherin-like_sf"/>
</dbReference>
<dbReference type="Gene3D" id="2.60.40.10">
    <property type="entry name" value="Immunoglobulins"/>
    <property type="match status" value="1"/>
</dbReference>
<dbReference type="AlphaFoldDB" id="A0ABD4KAE1"/>
<accession>A0ABD4KAE1</accession>
<reference evidence="1 2" key="1">
    <citation type="submission" date="2020-11" db="EMBL/GenBank/DDBJ databases">
        <title>Identification of Lelliottia nimipressuralis from Wound Infection by Whole Genome-Based Bacterial Identification.</title>
        <authorList>
            <person name="Navarathna D.H."/>
            <person name="Choi H."/>
            <person name="Jinadatha C."/>
            <person name="Chatterjee P."/>
            <person name="Hwang M."/>
        </authorList>
    </citation>
    <scope>NUCLEOTIDE SEQUENCE [LARGE SCALE GENOMIC DNA]</scope>
    <source>
        <strain evidence="1 2">DN2020</strain>
    </source>
</reference>
<dbReference type="Pfam" id="PF05345">
    <property type="entry name" value="He_PIG"/>
    <property type="match status" value="1"/>
</dbReference>